<reference evidence="1" key="1">
    <citation type="journal article" date="2023" name="IScience">
        <title>Live-bearing cockroach genome reveals convergent evolutionary mechanisms linked to viviparity in insects and beyond.</title>
        <authorList>
            <person name="Fouks B."/>
            <person name="Harrison M.C."/>
            <person name="Mikhailova A.A."/>
            <person name="Marchal E."/>
            <person name="English S."/>
            <person name="Carruthers M."/>
            <person name="Jennings E.C."/>
            <person name="Chiamaka E.L."/>
            <person name="Frigard R.A."/>
            <person name="Pippel M."/>
            <person name="Attardo G.M."/>
            <person name="Benoit J.B."/>
            <person name="Bornberg-Bauer E."/>
            <person name="Tobe S.S."/>
        </authorList>
    </citation>
    <scope>NUCLEOTIDE SEQUENCE</scope>
    <source>
        <strain evidence="1">Stay&amp;Tobe</strain>
    </source>
</reference>
<feature type="non-terminal residue" evidence="1">
    <location>
        <position position="1"/>
    </location>
</feature>
<keyword evidence="2" id="KW-1185">Reference proteome</keyword>
<organism evidence="1 2">
    <name type="scientific">Diploptera punctata</name>
    <name type="common">Pacific beetle cockroach</name>
    <dbReference type="NCBI Taxonomy" id="6984"/>
    <lineage>
        <taxon>Eukaryota</taxon>
        <taxon>Metazoa</taxon>
        <taxon>Ecdysozoa</taxon>
        <taxon>Arthropoda</taxon>
        <taxon>Hexapoda</taxon>
        <taxon>Insecta</taxon>
        <taxon>Pterygota</taxon>
        <taxon>Neoptera</taxon>
        <taxon>Polyneoptera</taxon>
        <taxon>Dictyoptera</taxon>
        <taxon>Blattodea</taxon>
        <taxon>Blaberoidea</taxon>
        <taxon>Blaberidae</taxon>
        <taxon>Diplopterinae</taxon>
        <taxon>Diploptera</taxon>
    </lineage>
</organism>
<protein>
    <submittedName>
        <fullName evidence="1">Uncharacterized protein</fullName>
    </submittedName>
</protein>
<sequence length="74" mass="8716">RESERKDYRVCGTIELFCSVLTHAIQKAAVCFLYVFTINVSYLSNFLILFNPCFMSMAVQKMMLTMKFQQRNFV</sequence>
<dbReference type="EMBL" id="JASPKZ010006822">
    <property type="protein sequence ID" value="KAJ9586922.1"/>
    <property type="molecule type" value="Genomic_DNA"/>
</dbReference>
<comment type="caution">
    <text evidence="1">The sequence shown here is derived from an EMBL/GenBank/DDBJ whole genome shotgun (WGS) entry which is preliminary data.</text>
</comment>
<gene>
    <name evidence="1" type="ORF">L9F63_019466</name>
</gene>
<evidence type="ECO:0000313" key="1">
    <source>
        <dbReference type="EMBL" id="KAJ9586922.1"/>
    </source>
</evidence>
<feature type="non-terminal residue" evidence="1">
    <location>
        <position position="74"/>
    </location>
</feature>
<accession>A0AAD7ZVH1</accession>
<dbReference type="Proteomes" id="UP001233999">
    <property type="component" value="Unassembled WGS sequence"/>
</dbReference>
<name>A0AAD7ZVH1_DIPPU</name>
<proteinExistence type="predicted"/>
<evidence type="ECO:0000313" key="2">
    <source>
        <dbReference type="Proteomes" id="UP001233999"/>
    </source>
</evidence>
<reference evidence="1" key="2">
    <citation type="submission" date="2023-05" db="EMBL/GenBank/DDBJ databases">
        <authorList>
            <person name="Fouks B."/>
        </authorList>
    </citation>
    <scope>NUCLEOTIDE SEQUENCE</scope>
    <source>
        <strain evidence="1">Stay&amp;Tobe</strain>
        <tissue evidence="1">Testes</tissue>
    </source>
</reference>
<dbReference type="AlphaFoldDB" id="A0AAD7ZVH1"/>